<proteinExistence type="predicted"/>
<evidence type="ECO:0000313" key="2">
    <source>
        <dbReference type="Proteomes" id="UP000283700"/>
    </source>
</evidence>
<gene>
    <name evidence="1" type="ORF">DWZ29_10795</name>
</gene>
<evidence type="ECO:0000313" key="1">
    <source>
        <dbReference type="EMBL" id="RHN11831.1"/>
    </source>
</evidence>
<dbReference type="EMBL" id="QRQO01000031">
    <property type="protein sequence ID" value="RHN11831.1"/>
    <property type="molecule type" value="Genomic_DNA"/>
</dbReference>
<dbReference type="Proteomes" id="UP000283700">
    <property type="component" value="Unassembled WGS sequence"/>
</dbReference>
<sequence length="143" mass="16656">MNELLLAAIKNTPRLFPCKIIDINNMLRKVNYPFPKEYFYLPIYVMTNEQETNEASILLYESALKGFADTKESDMYIFPACIHEVILIPVTLPVEPSELFSMVRNINRICVPEKDILSDSVYYYSREKDKLLLLKDGDSYKSE</sequence>
<dbReference type="AlphaFoldDB" id="A0A415U1D6"/>
<dbReference type="Pfam" id="PF18941">
    <property type="entry name" value="DUF5688"/>
    <property type="match status" value="1"/>
</dbReference>
<dbReference type="InterPro" id="IPR043743">
    <property type="entry name" value="DUF5688"/>
</dbReference>
<reference evidence="1 2" key="1">
    <citation type="submission" date="2018-08" db="EMBL/GenBank/DDBJ databases">
        <title>A genome reference for cultivated species of the human gut microbiota.</title>
        <authorList>
            <person name="Zou Y."/>
            <person name="Xue W."/>
            <person name="Luo G."/>
        </authorList>
    </citation>
    <scope>NUCLEOTIDE SEQUENCE [LARGE SCALE GENOMIC DNA]</scope>
    <source>
        <strain evidence="1 2">AF31-17AC</strain>
    </source>
</reference>
<organism evidence="1 2">
    <name type="scientific">Anaerobutyricum hallii</name>
    <dbReference type="NCBI Taxonomy" id="39488"/>
    <lineage>
        <taxon>Bacteria</taxon>
        <taxon>Bacillati</taxon>
        <taxon>Bacillota</taxon>
        <taxon>Clostridia</taxon>
        <taxon>Lachnospirales</taxon>
        <taxon>Lachnospiraceae</taxon>
        <taxon>Anaerobutyricum</taxon>
    </lineage>
</organism>
<comment type="caution">
    <text evidence="1">The sequence shown here is derived from an EMBL/GenBank/DDBJ whole genome shotgun (WGS) entry which is preliminary data.</text>
</comment>
<name>A0A415U1D6_9FIRM</name>
<accession>A0A415U1D6</accession>
<protein>
    <submittedName>
        <fullName evidence="1">Uncharacterized protein</fullName>
    </submittedName>
</protein>